<name>A0A9K3N612_HELAN</name>
<organism evidence="1 2">
    <name type="scientific">Helianthus annuus</name>
    <name type="common">Common sunflower</name>
    <dbReference type="NCBI Taxonomy" id="4232"/>
    <lineage>
        <taxon>Eukaryota</taxon>
        <taxon>Viridiplantae</taxon>
        <taxon>Streptophyta</taxon>
        <taxon>Embryophyta</taxon>
        <taxon>Tracheophyta</taxon>
        <taxon>Spermatophyta</taxon>
        <taxon>Magnoliopsida</taxon>
        <taxon>eudicotyledons</taxon>
        <taxon>Gunneridae</taxon>
        <taxon>Pentapetalae</taxon>
        <taxon>asterids</taxon>
        <taxon>campanulids</taxon>
        <taxon>Asterales</taxon>
        <taxon>Asteraceae</taxon>
        <taxon>Asteroideae</taxon>
        <taxon>Heliantheae alliance</taxon>
        <taxon>Heliantheae</taxon>
        <taxon>Helianthus</taxon>
    </lineage>
</organism>
<protein>
    <submittedName>
        <fullName evidence="1">Uncharacterized protein</fullName>
    </submittedName>
</protein>
<dbReference type="Gramene" id="mRNA:HanXRQr2_Chr09g0361721">
    <property type="protein sequence ID" value="mRNA:HanXRQr2_Chr09g0361721"/>
    <property type="gene ID" value="HanXRQr2_Chr09g0361721"/>
</dbReference>
<dbReference type="Proteomes" id="UP000215914">
    <property type="component" value="Unassembled WGS sequence"/>
</dbReference>
<reference evidence="1" key="2">
    <citation type="submission" date="2020-06" db="EMBL/GenBank/DDBJ databases">
        <title>Helianthus annuus Genome sequencing and assembly Release 2.</title>
        <authorList>
            <person name="Gouzy J."/>
            <person name="Langlade N."/>
            <person name="Munos S."/>
        </authorList>
    </citation>
    <scope>NUCLEOTIDE SEQUENCE</scope>
    <source>
        <tissue evidence="1">Leaves</tissue>
    </source>
</reference>
<comment type="caution">
    <text evidence="1">The sequence shown here is derived from an EMBL/GenBank/DDBJ whole genome shotgun (WGS) entry which is preliminary data.</text>
</comment>
<dbReference type="AlphaFoldDB" id="A0A9K3N612"/>
<evidence type="ECO:0000313" key="2">
    <source>
        <dbReference type="Proteomes" id="UP000215914"/>
    </source>
</evidence>
<accession>A0A9K3N612</accession>
<evidence type="ECO:0000313" key="1">
    <source>
        <dbReference type="EMBL" id="KAF5788661.1"/>
    </source>
</evidence>
<proteinExistence type="predicted"/>
<sequence>MYAITVLPALQISFCSCQQICSAPTKLSKKTALREREREKYFI</sequence>
<dbReference type="EMBL" id="MNCJ02000324">
    <property type="protein sequence ID" value="KAF5788661.1"/>
    <property type="molecule type" value="Genomic_DNA"/>
</dbReference>
<gene>
    <name evidence="1" type="ORF">HanXRQr2_Chr09g0361721</name>
</gene>
<reference evidence="1" key="1">
    <citation type="journal article" date="2017" name="Nature">
        <title>The sunflower genome provides insights into oil metabolism, flowering and Asterid evolution.</title>
        <authorList>
            <person name="Badouin H."/>
            <person name="Gouzy J."/>
            <person name="Grassa C.J."/>
            <person name="Murat F."/>
            <person name="Staton S.E."/>
            <person name="Cottret L."/>
            <person name="Lelandais-Briere C."/>
            <person name="Owens G.L."/>
            <person name="Carrere S."/>
            <person name="Mayjonade B."/>
            <person name="Legrand L."/>
            <person name="Gill N."/>
            <person name="Kane N.C."/>
            <person name="Bowers J.E."/>
            <person name="Hubner S."/>
            <person name="Bellec A."/>
            <person name="Berard A."/>
            <person name="Berges H."/>
            <person name="Blanchet N."/>
            <person name="Boniface M.C."/>
            <person name="Brunel D."/>
            <person name="Catrice O."/>
            <person name="Chaidir N."/>
            <person name="Claudel C."/>
            <person name="Donnadieu C."/>
            <person name="Faraut T."/>
            <person name="Fievet G."/>
            <person name="Helmstetter N."/>
            <person name="King M."/>
            <person name="Knapp S.J."/>
            <person name="Lai Z."/>
            <person name="Le Paslier M.C."/>
            <person name="Lippi Y."/>
            <person name="Lorenzon L."/>
            <person name="Mandel J.R."/>
            <person name="Marage G."/>
            <person name="Marchand G."/>
            <person name="Marquand E."/>
            <person name="Bret-Mestries E."/>
            <person name="Morien E."/>
            <person name="Nambeesan S."/>
            <person name="Nguyen T."/>
            <person name="Pegot-Espagnet P."/>
            <person name="Pouilly N."/>
            <person name="Raftis F."/>
            <person name="Sallet E."/>
            <person name="Schiex T."/>
            <person name="Thomas J."/>
            <person name="Vandecasteele C."/>
            <person name="Vares D."/>
            <person name="Vear F."/>
            <person name="Vautrin S."/>
            <person name="Crespi M."/>
            <person name="Mangin B."/>
            <person name="Burke J.M."/>
            <person name="Salse J."/>
            <person name="Munos S."/>
            <person name="Vincourt P."/>
            <person name="Rieseberg L.H."/>
            <person name="Langlade N.B."/>
        </authorList>
    </citation>
    <scope>NUCLEOTIDE SEQUENCE</scope>
    <source>
        <tissue evidence="1">Leaves</tissue>
    </source>
</reference>
<keyword evidence="2" id="KW-1185">Reference proteome</keyword>